<feature type="compositionally biased region" description="Basic and acidic residues" evidence="1">
    <location>
        <begin position="17"/>
        <end position="28"/>
    </location>
</feature>
<feature type="compositionally biased region" description="Acidic residues" evidence="1">
    <location>
        <begin position="29"/>
        <end position="47"/>
    </location>
</feature>
<dbReference type="PANTHER" id="PTHR37363">
    <property type="entry name" value="EKC/KEOPS COMPLEX SUBUNIT GON7"/>
    <property type="match status" value="1"/>
</dbReference>
<evidence type="ECO:0000256" key="1">
    <source>
        <dbReference type="SAM" id="MobiDB-lite"/>
    </source>
</evidence>
<reference evidence="2 3" key="1">
    <citation type="submission" date="2013-11" db="EMBL/GenBank/DDBJ databases">
        <title>The Damaraland mole rat (Fukomys damarensis) genome and evolution of African mole rats.</title>
        <authorList>
            <person name="Gladyshev V.N."/>
            <person name="Fang X."/>
        </authorList>
    </citation>
    <scope>NUCLEOTIDE SEQUENCE [LARGE SCALE GENOMIC DNA]</scope>
    <source>
        <tissue evidence="2">Liver</tissue>
    </source>
</reference>
<dbReference type="EMBL" id="KN122588">
    <property type="protein sequence ID" value="KFO29492.1"/>
    <property type="molecule type" value="Genomic_DNA"/>
</dbReference>
<dbReference type="Proteomes" id="UP000028990">
    <property type="component" value="Unassembled WGS sequence"/>
</dbReference>
<accession>A0A091DEI1</accession>
<evidence type="ECO:0000313" key="3">
    <source>
        <dbReference type="Proteomes" id="UP000028990"/>
    </source>
</evidence>
<feature type="region of interest" description="Disordered" evidence="1">
    <location>
        <begin position="17"/>
        <end position="48"/>
    </location>
</feature>
<protein>
    <submittedName>
        <fullName evidence="2">Uncharacterized protein</fullName>
    </submittedName>
</protein>
<keyword evidence="3" id="KW-1185">Reference proteome</keyword>
<proteinExistence type="predicted"/>
<organism evidence="2 3">
    <name type="scientific">Fukomys damarensis</name>
    <name type="common">Damaraland mole rat</name>
    <name type="synonym">Cryptomys damarensis</name>
    <dbReference type="NCBI Taxonomy" id="885580"/>
    <lineage>
        <taxon>Eukaryota</taxon>
        <taxon>Metazoa</taxon>
        <taxon>Chordata</taxon>
        <taxon>Craniata</taxon>
        <taxon>Vertebrata</taxon>
        <taxon>Euteleostomi</taxon>
        <taxon>Mammalia</taxon>
        <taxon>Eutheria</taxon>
        <taxon>Euarchontoglires</taxon>
        <taxon>Glires</taxon>
        <taxon>Rodentia</taxon>
        <taxon>Hystricomorpha</taxon>
        <taxon>Bathyergidae</taxon>
        <taxon>Fukomys</taxon>
    </lineage>
</organism>
<gene>
    <name evidence="2" type="ORF">H920_09099</name>
</gene>
<dbReference type="AlphaFoldDB" id="A0A091DEI1"/>
<name>A0A091DEI1_FUKDA</name>
<dbReference type="GO" id="GO:0000408">
    <property type="term" value="C:EKC/KEOPS complex"/>
    <property type="evidence" value="ECO:0007669"/>
    <property type="project" value="InterPro"/>
</dbReference>
<sequence length="67" mass="7596">MKELVAKFFEPLLQREAKGRVTADRDETLDGDGEDDAEGENNTDEDLTQAQWTTCKTAKTTICFREI</sequence>
<dbReference type="InterPro" id="IPR027893">
    <property type="entry name" value="GON7_meta"/>
</dbReference>
<evidence type="ECO:0000313" key="2">
    <source>
        <dbReference type="EMBL" id="KFO29492.1"/>
    </source>
</evidence>
<dbReference type="Pfam" id="PF15387">
    <property type="entry name" value="DUF4611"/>
    <property type="match status" value="1"/>
</dbReference>
<dbReference type="PANTHER" id="PTHR37363:SF1">
    <property type="entry name" value="EKC_KEOPS COMPLEX SUBUNIT GON7"/>
    <property type="match status" value="1"/>
</dbReference>